<dbReference type="SUPFAM" id="SSF158446">
    <property type="entry name" value="IVS-encoded protein-like"/>
    <property type="match status" value="1"/>
</dbReference>
<evidence type="ECO:0000313" key="2">
    <source>
        <dbReference type="Proteomes" id="UP000177698"/>
    </source>
</evidence>
<dbReference type="PANTHER" id="PTHR38471">
    <property type="entry name" value="FOUR HELIX BUNDLE PROTEIN"/>
    <property type="match status" value="1"/>
</dbReference>
<dbReference type="CDD" id="cd16377">
    <property type="entry name" value="23S_rRNA_IVP_like"/>
    <property type="match status" value="1"/>
</dbReference>
<evidence type="ECO:0008006" key="3">
    <source>
        <dbReference type="Google" id="ProtNLM"/>
    </source>
</evidence>
<dbReference type="NCBIfam" id="TIGR02436">
    <property type="entry name" value="four helix bundle protein"/>
    <property type="match status" value="1"/>
</dbReference>
<dbReference type="EMBL" id="MGAG01000037">
    <property type="protein sequence ID" value="OGK39753.1"/>
    <property type="molecule type" value="Genomic_DNA"/>
</dbReference>
<sequence>MFKFENLKVYQKALVFADIVYRITNSWPKQEIYGLTNQFRRAAISIALNIAEGSSRTNKDFSHFLSLARGSCFECVAILMIAKNQKLITNNQYLDIYGKCLEMSKMLSSLRTKINGN</sequence>
<dbReference type="Proteomes" id="UP000177698">
    <property type="component" value="Unassembled WGS sequence"/>
</dbReference>
<comment type="caution">
    <text evidence="1">The sequence shown here is derived from an EMBL/GenBank/DDBJ whole genome shotgun (WGS) entry which is preliminary data.</text>
</comment>
<accession>A0A1F7I8S0</accession>
<evidence type="ECO:0000313" key="1">
    <source>
        <dbReference type="EMBL" id="OGK39753.1"/>
    </source>
</evidence>
<dbReference type="Pfam" id="PF05635">
    <property type="entry name" value="23S_rRNA_IVP"/>
    <property type="match status" value="1"/>
</dbReference>
<protein>
    <recommendedName>
        <fullName evidence="3">Four helix bundle protein</fullName>
    </recommendedName>
</protein>
<reference evidence="1 2" key="1">
    <citation type="journal article" date="2016" name="Nat. Commun.">
        <title>Thousands of microbial genomes shed light on interconnected biogeochemical processes in an aquifer system.</title>
        <authorList>
            <person name="Anantharaman K."/>
            <person name="Brown C.T."/>
            <person name="Hug L.A."/>
            <person name="Sharon I."/>
            <person name="Castelle C.J."/>
            <person name="Probst A.J."/>
            <person name="Thomas B.C."/>
            <person name="Singh A."/>
            <person name="Wilkins M.J."/>
            <person name="Karaoz U."/>
            <person name="Brodie E.L."/>
            <person name="Williams K.H."/>
            <person name="Hubbard S.S."/>
            <person name="Banfield J.F."/>
        </authorList>
    </citation>
    <scope>NUCLEOTIDE SEQUENCE [LARGE SCALE GENOMIC DNA]</scope>
</reference>
<name>A0A1F7I8S0_9BACT</name>
<proteinExistence type="predicted"/>
<dbReference type="InterPro" id="IPR036583">
    <property type="entry name" value="23S_rRNA_IVS_sf"/>
</dbReference>
<dbReference type="Gene3D" id="1.20.1440.60">
    <property type="entry name" value="23S rRNA-intervening sequence"/>
    <property type="match status" value="1"/>
</dbReference>
<dbReference type="STRING" id="1802056.A2954_05000"/>
<dbReference type="PANTHER" id="PTHR38471:SF2">
    <property type="entry name" value="FOUR HELIX BUNDLE PROTEIN"/>
    <property type="match status" value="1"/>
</dbReference>
<dbReference type="AlphaFoldDB" id="A0A1F7I8S0"/>
<gene>
    <name evidence="1" type="ORF">A2954_05000</name>
</gene>
<dbReference type="InterPro" id="IPR012657">
    <property type="entry name" value="23S_rRNA-intervening_sequence"/>
</dbReference>
<organism evidence="1 2">
    <name type="scientific">Candidatus Roizmanbacteria bacterium RIFCSPLOWO2_01_FULL_37_12</name>
    <dbReference type="NCBI Taxonomy" id="1802056"/>
    <lineage>
        <taxon>Bacteria</taxon>
        <taxon>Candidatus Roizmaniibacteriota</taxon>
    </lineage>
</organism>